<name>A0A9N8QNN0_9BASI</name>
<feature type="region of interest" description="Disordered" evidence="1">
    <location>
        <begin position="1"/>
        <end position="20"/>
    </location>
</feature>
<sequence>MPAKAFTNSSPAGVNDAPMQRPPVVMNPLFVEILDDGAAGEKRSVLTCLGEASARDAGLGRVEVGSSSSLLRAPVPIGGISLKLRSFKELVEAKKYIPSVSYEVDM</sequence>
<evidence type="ECO:0000313" key="3">
    <source>
        <dbReference type="Proteomes" id="UP000836404"/>
    </source>
</evidence>
<protein>
    <submittedName>
        <fullName evidence="2">Uncharacterized protein</fullName>
    </submittedName>
</protein>
<organism evidence="2 3">
    <name type="scientific">Tilletia laevis</name>
    <dbReference type="NCBI Taxonomy" id="157183"/>
    <lineage>
        <taxon>Eukaryota</taxon>
        <taxon>Fungi</taxon>
        <taxon>Dikarya</taxon>
        <taxon>Basidiomycota</taxon>
        <taxon>Ustilaginomycotina</taxon>
        <taxon>Exobasidiomycetes</taxon>
        <taxon>Tilletiales</taxon>
        <taxon>Tilletiaceae</taxon>
        <taxon>Tilletia</taxon>
    </lineage>
</organism>
<evidence type="ECO:0000313" key="2">
    <source>
        <dbReference type="EMBL" id="CAD6921586.1"/>
    </source>
</evidence>
<dbReference type="EMBL" id="CAJHJF010001760">
    <property type="protein sequence ID" value="CAD6921586.1"/>
    <property type="molecule type" value="Genomic_DNA"/>
</dbReference>
<accession>A0A9N8QNN0</accession>
<evidence type="ECO:0000256" key="1">
    <source>
        <dbReference type="SAM" id="MobiDB-lite"/>
    </source>
</evidence>
<dbReference type="AlphaFoldDB" id="A0A9N8QNN0"/>
<keyword evidence="3" id="KW-1185">Reference proteome</keyword>
<dbReference type="Proteomes" id="UP000836404">
    <property type="component" value="Unassembled WGS sequence"/>
</dbReference>
<feature type="compositionally biased region" description="Polar residues" evidence="1">
    <location>
        <begin position="1"/>
        <end position="12"/>
    </location>
</feature>
<proteinExistence type="predicted"/>
<reference evidence="2 3" key="1">
    <citation type="submission" date="2020-10" db="EMBL/GenBank/DDBJ databases">
        <authorList>
            <person name="Sedaghatjoo S."/>
        </authorList>
    </citation>
    <scope>NUCLEOTIDE SEQUENCE [LARGE SCALE GENOMIC DNA]</scope>
    <source>
        <strain evidence="2 3">LLFL</strain>
    </source>
</reference>
<comment type="caution">
    <text evidence="2">The sequence shown here is derived from an EMBL/GenBank/DDBJ whole genome shotgun (WGS) entry which is preliminary data.</text>
</comment>
<gene>
    <name evidence="2" type="ORF">JKILLFL_G4887</name>
</gene>